<protein>
    <submittedName>
        <fullName evidence="2">Coupling protein CheW</fullName>
    </submittedName>
</protein>
<feature type="domain" description="CheW-like" evidence="1">
    <location>
        <begin position="3"/>
        <end position="142"/>
    </location>
</feature>
<dbReference type="Proteomes" id="UP000254807">
    <property type="component" value="Unassembled WGS sequence"/>
</dbReference>
<dbReference type="GO" id="GO:0005829">
    <property type="term" value="C:cytosol"/>
    <property type="evidence" value="ECO:0007669"/>
    <property type="project" value="TreeGrafter"/>
</dbReference>
<gene>
    <name evidence="2" type="primary">cheW_1</name>
    <name evidence="2" type="ORF">NCTC12360_02362</name>
</gene>
<dbReference type="PANTHER" id="PTHR22617:SF23">
    <property type="entry name" value="CHEMOTAXIS PROTEIN CHEW"/>
    <property type="match status" value="1"/>
</dbReference>
<dbReference type="SUPFAM" id="SSF50341">
    <property type="entry name" value="CheW-like"/>
    <property type="match status" value="1"/>
</dbReference>
<dbReference type="InterPro" id="IPR039315">
    <property type="entry name" value="CheW"/>
</dbReference>
<accession>A0A376H4X4</accession>
<evidence type="ECO:0000259" key="1">
    <source>
        <dbReference type="PROSITE" id="PS50851"/>
    </source>
</evidence>
<dbReference type="InterPro" id="IPR002545">
    <property type="entry name" value="CheW-lke_dom"/>
</dbReference>
<dbReference type="Gene3D" id="2.30.30.40">
    <property type="entry name" value="SH3 Domains"/>
    <property type="match status" value="1"/>
</dbReference>
<dbReference type="AlphaFoldDB" id="A0A376H4X4"/>
<sequence>MLMEQYVIFRSHDQLFAIRVQQVTRVIEAQSFIQLPEVADFVLGVYEFQEKMIPIIDVRRKLFKEPTTVSERNNVILCHWNDQDLGLYVDEIVGISTLEETDYEAQLDRSGLKQSYIEQFLKSDESVVLLLALSFLFDYEPEEWQDTFGETS</sequence>
<evidence type="ECO:0000313" key="3">
    <source>
        <dbReference type="Proteomes" id="UP000254807"/>
    </source>
</evidence>
<dbReference type="InterPro" id="IPR036061">
    <property type="entry name" value="CheW-like_dom_sf"/>
</dbReference>
<dbReference type="PROSITE" id="PS50851">
    <property type="entry name" value="CHEW"/>
    <property type="match status" value="1"/>
</dbReference>
<dbReference type="Gene3D" id="2.40.50.180">
    <property type="entry name" value="CheA-289, Domain 4"/>
    <property type="match status" value="1"/>
</dbReference>
<dbReference type="EMBL" id="UFYW01000001">
    <property type="protein sequence ID" value="STD83875.1"/>
    <property type="molecule type" value="Genomic_DNA"/>
</dbReference>
<reference evidence="2 3" key="1">
    <citation type="submission" date="2018-06" db="EMBL/GenBank/DDBJ databases">
        <authorList>
            <consortium name="Pathogen Informatics"/>
            <person name="Doyle S."/>
        </authorList>
    </citation>
    <scope>NUCLEOTIDE SEQUENCE [LARGE SCALE GENOMIC DNA]</scope>
    <source>
        <strain evidence="2 3">NCTC12360</strain>
    </source>
</reference>
<organism evidence="2 3">
    <name type="scientific">Enterococcus gallinarum</name>
    <dbReference type="NCBI Taxonomy" id="1353"/>
    <lineage>
        <taxon>Bacteria</taxon>
        <taxon>Bacillati</taxon>
        <taxon>Bacillota</taxon>
        <taxon>Bacilli</taxon>
        <taxon>Lactobacillales</taxon>
        <taxon>Enterococcaceae</taxon>
        <taxon>Enterococcus</taxon>
    </lineage>
</organism>
<keyword evidence="3" id="KW-1185">Reference proteome</keyword>
<dbReference type="PANTHER" id="PTHR22617">
    <property type="entry name" value="CHEMOTAXIS SENSOR HISTIDINE KINASE-RELATED"/>
    <property type="match status" value="1"/>
</dbReference>
<name>A0A376H4X4_ENTGA</name>
<dbReference type="RefSeq" id="WP_376716427.1">
    <property type="nucleotide sequence ID" value="NZ_JARPZL010000006.1"/>
</dbReference>
<dbReference type="GO" id="GO:0006935">
    <property type="term" value="P:chemotaxis"/>
    <property type="evidence" value="ECO:0007669"/>
    <property type="project" value="InterPro"/>
</dbReference>
<dbReference type="Pfam" id="PF01584">
    <property type="entry name" value="CheW"/>
    <property type="match status" value="1"/>
</dbReference>
<dbReference type="SMART" id="SM00260">
    <property type="entry name" value="CheW"/>
    <property type="match status" value="1"/>
</dbReference>
<evidence type="ECO:0000313" key="2">
    <source>
        <dbReference type="EMBL" id="STD83875.1"/>
    </source>
</evidence>
<proteinExistence type="predicted"/>
<dbReference type="GO" id="GO:0007165">
    <property type="term" value="P:signal transduction"/>
    <property type="evidence" value="ECO:0007669"/>
    <property type="project" value="InterPro"/>
</dbReference>